<dbReference type="WBParaSite" id="maker-uti_cns_0002317-snap-gene-0.5-mRNA-1">
    <property type="protein sequence ID" value="maker-uti_cns_0002317-snap-gene-0.5-mRNA-1"/>
    <property type="gene ID" value="maker-uti_cns_0002317-snap-gene-0.5"/>
</dbReference>
<dbReference type="Gene3D" id="1.25.40.20">
    <property type="entry name" value="Ankyrin repeat-containing domain"/>
    <property type="match status" value="1"/>
</dbReference>
<dbReference type="Proteomes" id="UP000095280">
    <property type="component" value="Unplaced"/>
</dbReference>
<dbReference type="Pfam" id="PF13637">
    <property type="entry name" value="Ank_4"/>
    <property type="match status" value="1"/>
</dbReference>
<sequence>MLAADAGHHELIEKLIKHDASVNAQDSLGRTALTRACNAGHEASQQSRHQQAVFDQHRTCAMP</sequence>
<dbReference type="InterPro" id="IPR036770">
    <property type="entry name" value="Ankyrin_rpt-contain_sf"/>
</dbReference>
<dbReference type="InterPro" id="IPR002110">
    <property type="entry name" value="Ankyrin_rpt"/>
</dbReference>
<dbReference type="SUPFAM" id="SSF48403">
    <property type="entry name" value="Ankyrin repeat"/>
    <property type="match status" value="1"/>
</dbReference>
<proteinExistence type="predicted"/>
<evidence type="ECO:0000256" key="1">
    <source>
        <dbReference type="PROSITE-ProRule" id="PRU00023"/>
    </source>
</evidence>
<feature type="repeat" description="ANK" evidence="1">
    <location>
        <begin position="1"/>
        <end position="27"/>
    </location>
</feature>
<accession>A0A1I8GLZ4</accession>
<keyword evidence="2" id="KW-1185">Reference proteome</keyword>
<protein>
    <submittedName>
        <fullName evidence="3">ANK_REP_REGION domain-containing protein</fullName>
    </submittedName>
</protein>
<name>A0A1I8GLZ4_9PLAT</name>
<organism evidence="2 3">
    <name type="scientific">Macrostomum lignano</name>
    <dbReference type="NCBI Taxonomy" id="282301"/>
    <lineage>
        <taxon>Eukaryota</taxon>
        <taxon>Metazoa</taxon>
        <taxon>Spiralia</taxon>
        <taxon>Lophotrochozoa</taxon>
        <taxon>Platyhelminthes</taxon>
        <taxon>Rhabditophora</taxon>
        <taxon>Macrostomorpha</taxon>
        <taxon>Macrostomida</taxon>
        <taxon>Macrostomidae</taxon>
        <taxon>Macrostomum</taxon>
    </lineage>
</organism>
<dbReference type="PROSITE" id="PS50088">
    <property type="entry name" value="ANK_REPEAT"/>
    <property type="match status" value="1"/>
</dbReference>
<reference evidence="3" key="1">
    <citation type="submission" date="2016-11" db="UniProtKB">
        <authorList>
            <consortium name="WormBaseParasite"/>
        </authorList>
    </citation>
    <scope>IDENTIFICATION</scope>
</reference>
<keyword evidence="1" id="KW-0040">ANK repeat</keyword>
<evidence type="ECO:0000313" key="3">
    <source>
        <dbReference type="WBParaSite" id="maker-uti_cns_0002317-snap-gene-0.5-mRNA-1"/>
    </source>
</evidence>
<dbReference type="AlphaFoldDB" id="A0A1I8GLZ4"/>
<evidence type="ECO:0000313" key="2">
    <source>
        <dbReference type="Proteomes" id="UP000095280"/>
    </source>
</evidence>